<dbReference type="EC" id="2.7.7.7" evidence="1"/>
<dbReference type="RefSeq" id="WP_236739264.1">
    <property type="nucleotide sequence ID" value="NZ_MRCE01000067.1"/>
</dbReference>
<dbReference type="SUPFAM" id="SSF56672">
    <property type="entry name" value="DNA/RNA polymerases"/>
    <property type="match status" value="1"/>
</dbReference>
<dbReference type="PANTHER" id="PTHR10133">
    <property type="entry name" value="DNA POLYMERASE I"/>
    <property type="match status" value="1"/>
</dbReference>
<dbReference type="AlphaFoldDB" id="A0A1U7I2P7"/>
<dbReference type="Gene3D" id="1.10.150.20">
    <property type="entry name" value="5' to 3' exonuclease, C-terminal subdomain"/>
    <property type="match status" value="1"/>
</dbReference>
<dbReference type="GO" id="GO:0003677">
    <property type="term" value="F:DNA binding"/>
    <property type="evidence" value="ECO:0007669"/>
    <property type="project" value="InterPro"/>
</dbReference>
<dbReference type="GO" id="GO:0003887">
    <property type="term" value="F:DNA-directed DNA polymerase activity"/>
    <property type="evidence" value="ECO:0007669"/>
    <property type="project" value="UniProtKB-EC"/>
</dbReference>
<sequence>PRLSELLNHPVQGTSADMLKVAIARLFELLPKTGAKLIGVVHDEILLECPQTTLKRTRRILKKVMVEAGELYLQQVPVEVELRVSSSWA</sequence>
<evidence type="ECO:0000313" key="5">
    <source>
        <dbReference type="EMBL" id="OKH30304.1"/>
    </source>
</evidence>
<name>A0A1U7I2P7_9CYAN</name>
<keyword evidence="2" id="KW-0235">DNA replication</keyword>
<evidence type="ECO:0000256" key="3">
    <source>
        <dbReference type="ARBA" id="ARBA00049244"/>
    </source>
</evidence>
<evidence type="ECO:0000256" key="1">
    <source>
        <dbReference type="ARBA" id="ARBA00012417"/>
    </source>
</evidence>
<dbReference type="PRINTS" id="PR00868">
    <property type="entry name" value="DNAPOLI"/>
</dbReference>
<accession>A0A1U7I2P7</accession>
<dbReference type="InterPro" id="IPR002298">
    <property type="entry name" value="DNA_polymerase_A"/>
</dbReference>
<dbReference type="InterPro" id="IPR001098">
    <property type="entry name" value="DNA-dir_DNA_pol_A_palm_dom"/>
</dbReference>
<organism evidence="5 6">
    <name type="scientific">[Phormidium ambiguum] IAM M-71</name>
    <dbReference type="NCBI Taxonomy" id="454136"/>
    <lineage>
        <taxon>Bacteria</taxon>
        <taxon>Bacillati</taxon>
        <taxon>Cyanobacteriota</taxon>
        <taxon>Cyanophyceae</taxon>
        <taxon>Oscillatoriophycideae</taxon>
        <taxon>Aerosakkonematales</taxon>
        <taxon>Aerosakkonemataceae</taxon>
        <taxon>Floridanema</taxon>
    </lineage>
</organism>
<dbReference type="InterPro" id="IPR043502">
    <property type="entry name" value="DNA/RNA_pol_sf"/>
</dbReference>
<comment type="catalytic activity">
    <reaction evidence="3">
        <text>DNA(n) + a 2'-deoxyribonucleoside 5'-triphosphate = DNA(n+1) + diphosphate</text>
        <dbReference type="Rhea" id="RHEA:22508"/>
        <dbReference type="Rhea" id="RHEA-COMP:17339"/>
        <dbReference type="Rhea" id="RHEA-COMP:17340"/>
        <dbReference type="ChEBI" id="CHEBI:33019"/>
        <dbReference type="ChEBI" id="CHEBI:61560"/>
        <dbReference type="ChEBI" id="CHEBI:173112"/>
        <dbReference type="EC" id="2.7.7.7"/>
    </reaction>
</comment>
<dbReference type="Pfam" id="PF00476">
    <property type="entry name" value="DNA_pol_A"/>
    <property type="match status" value="1"/>
</dbReference>
<dbReference type="GO" id="GO:0006261">
    <property type="term" value="P:DNA-templated DNA replication"/>
    <property type="evidence" value="ECO:0007669"/>
    <property type="project" value="InterPro"/>
</dbReference>
<gene>
    <name evidence="5" type="ORF">NIES2119_31150</name>
</gene>
<comment type="caution">
    <text evidence="5">The sequence shown here is derived from an EMBL/GenBank/DDBJ whole genome shotgun (WGS) entry which is preliminary data.</text>
</comment>
<protein>
    <recommendedName>
        <fullName evidence="1">DNA-directed DNA polymerase</fullName>
        <ecNumber evidence="1">2.7.7.7</ecNumber>
    </recommendedName>
</protein>
<evidence type="ECO:0000256" key="2">
    <source>
        <dbReference type="ARBA" id="ARBA00022705"/>
    </source>
</evidence>
<proteinExistence type="predicted"/>
<dbReference type="GO" id="GO:0006302">
    <property type="term" value="P:double-strand break repair"/>
    <property type="evidence" value="ECO:0007669"/>
    <property type="project" value="TreeGrafter"/>
</dbReference>
<reference evidence="5 6" key="1">
    <citation type="submission" date="2016-11" db="EMBL/GenBank/DDBJ databases">
        <title>Draft Genome Sequences of Nine Cyanobacterial Strains from Diverse Habitats.</title>
        <authorList>
            <person name="Zhu T."/>
            <person name="Hou S."/>
            <person name="Lu X."/>
            <person name="Hess W.R."/>
        </authorList>
    </citation>
    <scope>NUCLEOTIDE SEQUENCE [LARGE SCALE GENOMIC DNA]</scope>
    <source>
        <strain evidence="5 6">IAM M-71</strain>
    </source>
</reference>
<feature type="non-terminal residue" evidence="5">
    <location>
        <position position="1"/>
    </location>
</feature>
<evidence type="ECO:0000259" key="4">
    <source>
        <dbReference type="Pfam" id="PF00476"/>
    </source>
</evidence>
<dbReference type="Proteomes" id="UP000185860">
    <property type="component" value="Unassembled WGS sequence"/>
</dbReference>
<dbReference type="STRING" id="454136.NIES2119_31150"/>
<dbReference type="Gene3D" id="3.30.70.370">
    <property type="match status" value="1"/>
</dbReference>
<feature type="domain" description="DNA-directed DNA polymerase family A palm" evidence="4">
    <location>
        <begin position="7"/>
        <end position="89"/>
    </location>
</feature>
<dbReference type="EMBL" id="MRCE01000067">
    <property type="protein sequence ID" value="OKH30304.1"/>
    <property type="molecule type" value="Genomic_DNA"/>
</dbReference>
<evidence type="ECO:0000313" key="6">
    <source>
        <dbReference type="Proteomes" id="UP000185860"/>
    </source>
</evidence>
<dbReference type="PANTHER" id="PTHR10133:SF27">
    <property type="entry name" value="DNA POLYMERASE NU"/>
    <property type="match status" value="1"/>
</dbReference>